<evidence type="ECO:0000256" key="1">
    <source>
        <dbReference type="ARBA" id="ARBA00022603"/>
    </source>
</evidence>
<dbReference type="GO" id="GO:0032259">
    <property type="term" value="P:methylation"/>
    <property type="evidence" value="ECO:0007669"/>
    <property type="project" value="UniProtKB-KW"/>
</dbReference>
<dbReference type="Pfam" id="PF00856">
    <property type="entry name" value="SET"/>
    <property type="match status" value="1"/>
</dbReference>
<dbReference type="Proteomes" id="UP001176521">
    <property type="component" value="Unassembled WGS sequence"/>
</dbReference>
<evidence type="ECO:0000256" key="2">
    <source>
        <dbReference type="ARBA" id="ARBA00022679"/>
    </source>
</evidence>
<evidence type="ECO:0000313" key="5">
    <source>
        <dbReference type="EMBL" id="KAK0534446.1"/>
    </source>
</evidence>
<dbReference type="GO" id="GO:0008168">
    <property type="term" value="F:methyltransferase activity"/>
    <property type="evidence" value="ECO:0007669"/>
    <property type="project" value="UniProtKB-KW"/>
</dbReference>
<dbReference type="EMBL" id="JAPDMQ010000116">
    <property type="protein sequence ID" value="KAK0534446.1"/>
    <property type="molecule type" value="Genomic_DNA"/>
</dbReference>
<dbReference type="InterPro" id="IPR053201">
    <property type="entry name" value="Flavunoidine_N-MTase"/>
</dbReference>
<comment type="caution">
    <text evidence="5">The sequence shown here is derived from an EMBL/GenBank/DDBJ whole genome shotgun (WGS) entry which is preliminary data.</text>
</comment>
<protein>
    <recommendedName>
        <fullName evidence="4">Post-SET domain-containing protein</fullName>
    </recommendedName>
</protein>
<dbReference type="Gene3D" id="2.170.270.10">
    <property type="entry name" value="SET domain"/>
    <property type="match status" value="1"/>
</dbReference>
<dbReference type="AlphaFoldDB" id="A0AAN6GCS6"/>
<keyword evidence="6" id="KW-1185">Reference proteome</keyword>
<gene>
    <name evidence="5" type="ORF">OC842_002635</name>
</gene>
<reference evidence="5" key="1">
    <citation type="journal article" date="2023" name="PhytoFront">
        <title>Draft Genome Resources of Seven Strains of Tilletia horrida, Causal Agent of Kernel Smut of Rice.</title>
        <authorList>
            <person name="Khanal S."/>
            <person name="Antony Babu S."/>
            <person name="Zhou X.G."/>
        </authorList>
    </citation>
    <scope>NUCLEOTIDE SEQUENCE</scope>
    <source>
        <strain evidence="5">TX3</strain>
    </source>
</reference>
<keyword evidence="1" id="KW-0489">Methyltransferase</keyword>
<dbReference type="PROSITE" id="PS50868">
    <property type="entry name" value="POST_SET"/>
    <property type="match status" value="1"/>
</dbReference>
<feature type="domain" description="Post-SET" evidence="4">
    <location>
        <begin position="134"/>
        <end position="150"/>
    </location>
</feature>
<dbReference type="InterPro" id="IPR046341">
    <property type="entry name" value="SET_dom_sf"/>
</dbReference>
<dbReference type="SUPFAM" id="SSF82199">
    <property type="entry name" value="SET domain"/>
    <property type="match status" value="1"/>
</dbReference>
<keyword evidence="2" id="KW-0808">Transferase</keyword>
<name>A0AAN6GCS6_9BASI</name>
<evidence type="ECO:0000259" key="4">
    <source>
        <dbReference type="PROSITE" id="PS50868"/>
    </source>
</evidence>
<dbReference type="PANTHER" id="PTHR12350">
    <property type="entry name" value="HISTONE-LYSINE N-METHYLTRANSFERASE-RELATED"/>
    <property type="match status" value="1"/>
</dbReference>
<evidence type="ECO:0000313" key="6">
    <source>
        <dbReference type="Proteomes" id="UP001176521"/>
    </source>
</evidence>
<dbReference type="InterPro" id="IPR003616">
    <property type="entry name" value="Post-SET_dom"/>
</dbReference>
<dbReference type="InterPro" id="IPR001214">
    <property type="entry name" value="SET_dom"/>
</dbReference>
<organism evidence="5 6">
    <name type="scientific">Tilletia horrida</name>
    <dbReference type="NCBI Taxonomy" id="155126"/>
    <lineage>
        <taxon>Eukaryota</taxon>
        <taxon>Fungi</taxon>
        <taxon>Dikarya</taxon>
        <taxon>Basidiomycota</taxon>
        <taxon>Ustilaginomycotina</taxon>
        <taxon>Exobasidiomycetes</taxon>
        <taxon>Tilletiales</taxon>
        <taxon>Tilletiaceae</taxon>
        <taxon>Tilletia</taxon>
    </lineage>
</organism>
<keyword evidence="3" id="KW-0949">S-adenosyl-L-methionine</keyword>
<sequence length="211" mass="23044">MPVAYSAHLANGNASEASKGYKPTHPGLFEVHFEEGSYRSYLVALRDFPKDSVIAAFDNATVSDEIRFSTVQVSESQHIEINSDLFYCNHSCDPSVRFVVSGPAETRVAMAERDIRAGEALTFFYPSSEWNMNQPFDCHCGTARCLGQIAGAAHLPVSALQNYYLNAHILRLKEKQLRATGKEESAHEADALVAKVQEREAASSSVAATAA</sequence>
<dbReference type="PANTHER" id="PTHR12350:SF19">
    <property type="entry name" value="SET DOMAIN-CONTAINING PROTEIN"/>
    <property type="match status" value="1"/>
</dbReference>
<evidence type="ECO:0000256" key="3">
    <source>
        <dbReference type="ARBA" id="ARBA00022691"/>
    </source>
</evidence>
<accession>A0AAN6GCS6</accession>
<proteinExistence type="predicted"/>